<dbReference type="GeneID" id="83206872"/>
<feature type="non-terminal residue" evidence="1">
    <location>
        <position position="173"/>
    </location>
</feature>
<sequence length="173" mass="19248">KNAAVRHWLLFSVFGWSNLPLIRHEPHLNPQPITAMLVLAAFGQNVDAFCLPLGAAKGMIEDKPLRFVHLFDRCDRLGNECQPAQKIRKRNIDLAASRLSAVEAKLGSLISALQGQNLNIAPSARKSVFATLRDTIPQKLFVERSPTLDLLLGIMTFMAWCENLLPEAILEPI</sequence>
<reference evidence="1" key="2">
    <citation type="journal article" date="2023" name="IMA Fungus">
        <title>Comparative genomic study of the Penicillium genus elucidates a diverse pangenome and 15 lateral gene transfer events.</title>
        <authorList>
            <person name="Petersen C."/>
            <person name="Sorensen T."/>
            <person name="Nielsen M.R."/>
            <person name="Sondergaard T.E."/>
            <person name="Sorensen J.L."/>
            <person name="Fitzpatrick D.A."/>
            <person name="Frisvad J.C."/>
            <person name="Nielsen K.L."/>
        </authorList>
    </citation>
    <scope>NUCLEOTIDE SEQUENCE</scope>
    <source>
        <strain evidence="1">IBT 19713</strain>
    </source>
</reference>
<dbReference type="EMBL" id="JAPQKS010000008">
    <property type="protein sequence ID" value="KAJ5217265.1"/>
    <property type="molecule type" value="Genomic_DNA"/>
</dbReference>
<accession>A0A9W9TD70</accession>
<reference evidence="1" key="1">
    <citation type="submission" date="2022-11" db="EMBL/GenBank/DDBJ databases">
        <authorList>
            <person name="Petersen C."/>
        </authorList>
    </citation>
    <scope>NUCLEOTIDE SEQUENCE</scope>
    <source>
        <strain evidence="1">IBT 19713</strain>
    </source>
</reference>
<dbReference type="Proteomes" id="UP001150941">
    <property type="component" value="Unassembled WGS sequence"/>
</dbReference>
<evidence type="ECO:0000313" key="2">
    <source>
        <dbReference type="Proteomes" id="UP001150941"/>
    </source>
</evidence>
<evidence type="ECO:0000313" key="1">
    <source>
        <dbReference type="EMBL" id="KAJ5217265.1"/>
    </source>
</evidence>
<dbReference type="RefSeq" id="XP_058326136.1">
    <property type="nucleotide sequence ID" value="XM_058479568.1"/>
</dbReference>
<keyword evidence="2" id="KW-1185">Reference proteome</keyword>
<protein>
    <submittedName>
        <fullName evidence="1">Uncharacterized protein</fullName>
    </submittedName>
</protein>
<proteinExistence type="predicted"/>
<dbReference type="OrthoDB" id="1600564at2759"/>
<dbReference type="AlphaFoldDB" id="A0A9W9TD70"/>
<organism evidence="1 2">
    <name type="scientific">Penicillium chermesinum</name>
    <dbReference type="NCBI Taxonomy" id="63820"/>
    <lineage>
        <taxon>Eukaryota</taxon>
        <taxon>Fungi</taxon>
        <taxon>Dikarya</taxon>
        <taxon>Ascomycota</taxon>
        <taxon>Pezizomycotina</taxon>
        <taxon>Eurotiomycetes</taxon>
        <taxon>Eurotiomycetidae</taxon>
        <taxon>Eurotiales</taxon>
        <taxon>Aspergillaceae</taxon>
        <taxon>Penicillium</taxon>
    </lineage>
</organism>
<comment type="caution">
    <text evidence="1">The sequence shown here is derived from an EMBL/GenBank/DDBJ whole genome shotgun (WGS) entry which is preliminary data.</text>
</comment>
<name>A0A9W9TD70_9EURO</name>
<gene>
    <name evidence="1" type="ORF">N7468_010273</name>
</gene>